<feature type="compositionally biased region" description="Polar residues" evidence="1">
    <location>
        <begin position="420"/>
        <end position="433"/>
    </location>
</feature>
<name>A0AAW0SRX2_SCYPA</name>
<reference evidence="2 3" key="1">
    <citation type="submission" date="2023-03" db="EMBL/GenBank/DDBJ databases">
        <title>High-quality genome of Scylla paramamosain provides insights in environmental adaptation.</title>
        <authorList>
            <person name="Zhang L."/>
        </authorList>
    </citation>
    <scope>NUCLEOTIDE SEQUENCE [LARGE SCALE GENOMIC DNA]</scope>
    <source>
        <strain evidence="2">LZ_2023a</strain>
        <tissue evidence="2">Muscle</tissue>
    </source>
</reference>
<dbReference type="EMBL" id="JARAKH010000047">
    <property type="protein sequence ID" value="KAK8377851.1"/>
    <property type="molecule type" value="Genomic_DNA"/>
</dbReference>
<evidence type="ECO:0000313" key="3">
    <source>
        <dbReference type="Proteomes" id="UP001487740"/>
    </source>
</evidence>
<dbReference type="SUPFAM" id="SSF56112">
    <property type="entry name" value="Protein kinase-like (PK-like)"/>
    <property type="match status" value="1"/>
</dbReference>
<comment type="caution">
    <text evidence="2">The sequence shown here is derived from an EMBL/GenBank/DDBJ whole genome shotgun (WGS) entry which is preliminary data.</text>
</comment>
<dbReference type="InterPro" id="IPR011009">
    <property type="entry name" value="Kinase-like_dom_sf"/>
</dbReference>
<feature type="region of interest" description="Disordered" evidence="1">
    <location>
        <begin position="410"/>
        <end position="468"/>
    </location>
</feature>
<proteinExistence type="predicted"/>
<organism evidence="2 3">
    <name type="scientific">Scylla paramamosain</name>
    <name type="common">Mud crab</name>
    <dbReference type="NCBI Taxonomy" id="85552"/>
    <lineage>
        <taxon>Eukaryota</taxon>
        <taxon>Metazoa</taxon>
        <taxon>Ecdysozoa</taxon>
        <taxon>Arthropoda</taxon>
        <taxon>Crustacea</taxon>
        <taxon>Multicrustacea</taxon>
        <taxon>Malacostraca</taxon>
        <taxon>Eumalacostraca</taxon>
        <taxon>Eucarida</taxon>
        <taxon>Decapoda</taxon>
        <taxon>Pleocyemata</taxon>
        <taxon>Brachyura</taxon>
        <taxon>Eubrachyura</taxon>
        <taxon>Portunoidea</taxon>
        <taxon>Portunidae</taxon>
        <taxon>Portuninae</taxon>
        <taxon>Scylla</taxon>
    </lineage>
</organism>
<evidence type="ECO:0008006" key="4">
    <source>
        <dbReference type="Google" id="ProtNLM"/>
    </source>
</evidence>
<sequence length="525" mass="57698">MTVVAPAPRPNSLLPRAPAPWRPAAAAALGLPAAVQSLLQQLGGTFHTYHPFRRARNEGEPDNNIPRSPAPLLLLTRNTLVGSFGLRKLRRLLLWAGAPRAVSRLVSTVAASECESLGAAPLTDVFAQPFFHRAVTWRVTCCLDRQPYLTTYAATSAIHGYCVPWGGWHWLGWSADAWFWVDHHHVLSVWGVVYDDVTGNAFYLLDTPIATLDQIQRRLTACGSSVPEELVWTVVYQVGAALLHMLQAGLPYTPLALDNVFLLRDRIALENMLSRKHRMTGCGCETWRGSSGHQRATASGSSERCFVHHVGQVIFALLTCHLRSQPEGSLPPCSPVNTLRSLKHLYSPSLLRLLSRTLAGGVSMAWGVMGGGGEGRVAVRAFQWETQWEQLDPCPEAEWPLSDSEAFFLEPSPESLPSRDPSSITVSHHQASISGRDDTTSVGVEQQQEHEELWGYPLKGNEGNSPMPDFLRDSSPVQLAQVVMMAAERVVTLRGGGSLAEAVRTSPHRLIQHVMTAQKKHLKTK</sequence>
<gene>
    <name evidence="2" type="ORF">O3P69_014060</name>
</gene>
<accession>A0AAW0SRX2</accession>
<keyword evidence="3" id="KW-1185">Reference proteome</keyword>
<dbReference type="Proteomes" id="UP001487740">
    <property type="component" value="Unassembled WGS sequence"/>
</dbReference>
<dbReference type="AlphaFoldDB" id="A0AAW0SRX2"/>
<protein>
    <recommendedName>
        <fullName evidence="4">Protein kinase domain-containing protein</fullName>
    </recommendedName>
</protein>
<evidence type="ECO:0000256" key="1">
    <source>
        <dbReference type="SAM" id="MobiDB-lite"/>
    </source>
</evidence>
<evidence type="ECO:0000313" key="2">
    <source>
        <dbReference type="EMBL" id="KAK8377851.1"/>
    </source>
</evidence>